<accession>A0ABT7F361</accession>
<feature type="region of interest" description="Disordered" evidence="1">
    <location>
        <begin position="46"/>
        <end position="77"/>
    </location>
</feature>
<name>A0ABT7F361_9RHOB</name>
<protein>
    <submittedName>
        <fullName evidence="3">Uncharacterized protein</fullName>
    </submittedName>
</protein>
<dbReference type="Proteomes" id="UP001243757">
    <property type="component" value="Unassembled WGS sequence"/>
</dbReference>
<evidence type="ECO:0000313" key="3">
    <source>
        <dbReference type="EMBL" id="MDK3019051.1"/>
    </source>
</evidence>
<evidence type="ECO:0000313" key="4">
    <source>
        <dbReference type="Proteomes" id="UP001243757"/>
    </source>
</evidence>
<evidence type="ECO:0000256" key="2">
    <source>
        <dbReference type="SAM" id="Phobius"/>
    </source>
</evidence>
<organism evidence="3 4">
    <name type="scientific">Pseudodonghicola flavimaris</name>
    <dbReference type="NCBI Taxonomy" id="3050036"/>
    <lineage>
        <taxon>Bacteria</taxon>
        <taxon>Pseudomonadati</taxon>
        <taxon>Pseudomonadota</taxon>
        <taxon>Alphaproteobacteria</taxon>
        <taxon>Rhodobacterales</taxon>
        <taxon>Paracoccaceae</taxon>
        <taxon>Pseudodonghicola</taxon>
    </lineage>
</organism>
<feature type="compositionally biased region" description="Polar residues" evidence="1">
    <location>
        <begin position="49"/>
        <end position="68"/>
    </location>
</feature>
<dbReference type="EMBL" id="JASNJD010000011">
    <property type="protein sequence ID" value="MDK3019051.1"/>
    <property type="molecule type" value="Genomic_DNA"/>
</dbReference>
<keyword evidence="2" id="KW-1133">Transmembrane helix</keyword>
<keyword evidence="2" id="KW-0472">Membrane</keyword>
<gene>
    <name evidence="3" type="ORF">QO033_15305</name>
</gene>
<keyword evidence="2" id="KW-0812">Transmembrane</keyword>
<sequence>MRPVLLRLARVLLALILAVVVVGLWHREELSDLWSRQLLLRSAPIPAPTVTNAPSGSDAPTSGQTRTEPLSKPAKNL</sequence>
<comment type="caution">
    <text evidence="3">The sequence shown here is derived from an EMBL/GenBank/DDBJ whole genome shotgun (WGS) entry which is preliminary data.</text>
</comment>
<reference evidence="3 4" key="1">
    <citation type="submission" date="2023-05" db="EMBL/GenBank/DDBJ databases">
        <title>Pseudodonghicola sp. nov.</title>
        <authorList>
            <person name="Huang J."/>
        </authorList>
    </citation>
    <scope>NUCLEOTIDE SEQUENCE [LARGE SCALE GENOMIC DNA]</scope>
    <source>
        <strain evidence="3 4">IC7</strain>
    </source>
</reference>
<proteinExistence type="predicted"/>
<keyword evidence="4" id="KW-1185">Reference proteome</keyword>
<evidence type="ECO:0000256" key="1">
    <source>
        <dbReference type="SAM" id="MobiDB-lite"/>
    </source>
</evidence>
<feature type="transmembrane region" description="Helical" evidence="2">
    <location>
        <begin position="6"/>
        <end position="26"/>
    </location>
</feature>
<dbReference type="RefSeq" id="WP_284481852.1">
    <property type="nucleotide sequence ID" value="NZ_JASNJD010000011.1"/>
</dbReference>